<dbReference type="PANTHER" id="PTHR12300:SF117">
    <property type="entry name" value="LP05237P-RELATED"/>
    <property type="match status" value="1"/>
</dbReference>
<feature type="compositionally biased region" description="Polar residues" evidence="1">
    <location>
        <begin position="551"/>
        <end position="584"/>
    </location>
</feature>
<feature type="compositionally biased region" description="Basic and acidic residues" evidence="1">
    <location>
        <begin position="624"/>
        <end position="636"/>
    </location>
</feature>
<protein>
    <recommendedName>
        <fullName evidence="5">Receptor expression-enhancing protein</fullName>
    </recommendedName>
</protein>
<keyword evidence="2" id="KW-0472">Membrane</keyword>
<keyword evidence="4" id="KW-1185">Reference proteome</keyword>
<gene>
    <name evidence="3" type="ORF">CLODIP_2_CD09789</name>
</gene>
<feature type="transmembrane region" description="Helical" evidence="2">
    <location>
        <begin position="61"/>
        <end position="81"/>
    </location>
</feature>
<feature type="compositionally biased region" description="Basic and acidic residues" evidence="1">
    <location>
        <begin position="643"/>
        <end position="652"/>
    </location>
</feature>
<evidence type="ECO:0000256" key="2">
    <source>
        <dbReference type="SAM" id="Phobius"/>
    </source>
</evidence>
<accession>A0A8S1CSA9</accession>
<dbReference type="PANTHER" id="PTHR12300">
    <property type="entry name" value="HVA22-LIKE PROTEINS"/>
    <property type="match status" value="1"/>
</dbReference>
<feature type="region of interest" description="Disordered" evidence="1">
    <location>
        <begin position="491"/>
        <end position="510"/>
    </location>
</feature>
<keyword evidence="2" id="KW-1133">Transmembrane helix</keyword>
<evidence type="ECO:0000313" key="4">
    <source>
        <dbReference type="Proteomes" id="UP000494165"/>
    </source>
</evidence>
<dbReference type="Proteomes" id="UP000494165">
    <property type="component" value="Unassembled WGS sequence"/>
</dbReference>
<dbReference type="GO" id="GO:0071786">
    <property type="term" value="P:endoplasmic reticulum tubular network organization"/>
    <property type="evidence" value="ECO:0007669"/>
    <property type="project" value="TreeGrafter"/>
</dbReference>
<feature type="compositionally biased region" description="Basic and acidic residues" evidence="1">
    <location>
        <begin position="491"/>
        <end position="508"/>
    </location>
</feature>
<proteinExistence type="predicted"/>
<reference evidence="3 4" key="1">
    <citation type="submission" date="2020-04" db="EMBL/GenBank/DDBJ databases">
        <authorList>
            <person name="Alioto T."/>
            <person name="Alioto T."/>
            <person name="Gomez Garrido J."/>
        </authorList>
    </citation>
    <scope>NUCLEOTIDE SEQUENCE [LARGE SCALE GENOMIC DNA]</scope>
</reference>
<keyword evidence="2" id="KW-0812">Transmembrane</keyword>
<evidence type="ECO:0000313" key="3">
    <source>
        <dbReference type="EMBL" id="CAB3370788.1"/>
    </source>
</evidence>
<sequence length="677" mass="74944">MVADEPALPLRVALYTLATLLLAPTFCAHYFLYPCFRLLFGTLYPAYASYKAVRNKDVKAYVTWMMYWIVFALFTCVETLSDVFLSFWVPFYYEMKVILVLWLLSPATKGSSFLYRKFVHPALTEREKEIDEYLAKMKERSYSTMVELGSKGINYALQTAIKSALLVYKGGGGLVSQLKKSYSLGDLNEEQVDAPRRRAIRNEIELTDDEEDVQDERRVAHRGYAPRRTQSGSSRVDMYFSAVDVNVRQRGSHTGDATNNNLAASKAASTLSADVDVEEMDIDGLTRTSSVNSRPRTRRSISSTGAKSQSGRPKSTVLASSVTDVLEAELELSSFNSLLDPFSDIYNQSDMPARKSTVIIEELESEEDFIALNEELETVHSKSDVEESDAAADEDFFEASSNEELVKEPDSVEQVAEEPAPVPAEVSSKEEDPVPVTEDPAPVPQEVSSKEEDPVLVTGDPAVIETVETPVGIGEIPEIVENIEMEKSDEVVPLEKELETEEVKKEDSPDVVMKVEVSVSEDQNLGHTSLIRMSLESLPTTLQAAEEMDSEMQSCSPCASVSSLVSPDNEQESRCSTPGSTKTSGARAGRYNKRPAPPRPTEAAPDDDGPLKARLVLKPGVVRHLPEADNASKSEETVFLNPDSKEKKRESKSLLLSFWHTKPEKSSNSSSKKMTDL</sequence>
<evidence type="ECO:0008006" key="5">
    <source>
        <dbReference type="Google" id="ProtNLM"/>
    </source>
</evidence>
<dbReference type="EMBL" id="CADEPI010000055">
    <property type="protein sequence ID" value="CAB3370788.1"/>
    <property type="molecule type" value="Genomic_DNA"/>
</dbReference>
<organism evidence="3 4">
    <name type="scientific">Cloeon dipterum</name>
    <dbReference type="NCBI Taxonomy" id="197152"/>
    <lineage>
        <taxon>Eukaryota</taxon>
        <taxon>Metazoa</taxon>
        <taxon>Ecdysozoa</taxon>
        <taxon>Arthropoda</taxon>
        <taxon>Hexapoda</taxon>
        <taxon>Insecta</taxon>
        <taxon>Pterygota</taxon>
        <taxon>Palaeoptera</taxon>
        <taxon>Ephemeroptera</taxon>
        <taxon>Pisciforma</taxon>
        <taxon>Baetidae</taxon>
        <taxon>Cloeon</taxon>
    </lineage>
</organism>
<dbReference type="GO" id="GO:0008017">
    <property type="term" value="F:microtubule binding"/>
    <property type="evidence" value="ECO:0007669"/>
    <property type="project" value="TreeGrafter"/>
</dbReference>
<dbReference type="OrthoDB" id="10009287at2759"/>
<dbReference type="InterPro" id="IPR004345">
    <property type="entry name" value="TB2_DP1_HVA22"/>
</dbReference>
<feature type="compositionally biased region" description="Low complexity" evidence="1">
    <location>
        <begin position="417"/>
        <end position="426"/>
    </location>
</feature>
<dbReference type="Pfam" id="PF03134">
    <property type="entry name" value="TB2_DP1_HVA22"/>
    <property type="match status" value="1"/>
</dbReference>
<feature type="compositionally biased region" description="Polar residues" evidence="1">
    <location>
        <begin position="305"/>
        <end position="318"/>
    </location>
</feature>
<evidence type="ECO:0000256" key="1">
    <source>
        <dbReference type="SAM" id="MobiDB-lite"/>
    </source>
</evidence>
<dbReference type="GO" id="GO:0005789">
    <property type="term" value="C:endoplasmic reticulum membrane"/>
    <property type="evidence" value="ECO:0007669"/>
    <property type="project" value="TreeGrafter"/>
</dbReference>
<feature type="region of interest" description="Disordered" evidence="1">
    <location>
        <begin position="286"/>
        <end position="318"/>
    </location>
</feature>
<feature type="transmembrane region" description="Helical" evidence="2">
    <location>
        <begin position="12"/>
        <end position="40"/>
    </location>
</feature>
<feature type="transmembrane region" description="Helical" evidence="2">
    <location>
        <begin position="87"/>
        <end position="107"/>
    </location>
</feature>
<comment type="caution">
    <text evidence="3">The sequence shown here is derived from an EMBL/GenBank/DDBJ whole genome shotgun (WGS) entry which is preliminary data.</text>
</comment>
<feature type="compositionally biased region" description="Low complexity" evidence="1">
    <location>
        <begin position="666"/>
        <end position="677"/>
    </location>
</feature>
<name>A0A8S1CSA9_9INSE</name>
<feature type="region of interest" description="Disordered" evidence="1">
    <location>
        <begin position="398"/>
        <end position="458"/>
    </location>
</feature>
<dbReference type="GO" id="GO:0071782">
    <property type="term" value="C:endoplasmic reticulum tubular network"/>
    <property type="evidence" value="ECO:0007669"/>
    <property type="project" value="TreeGrafter"/>
</dbReference>
<feature type="region of interest" description="Disordered" evidence="1">
    <location>
        <begin position="542"/>
        <end position="677"/>
    </location>
</feature>
<dbReference type="AlphaFoldDB" id="A0A8S1CSA9"/>
<dbReference type="GO" id="GO:0005881">
    <property type="term" value="C:cytoplasmic microtubule"/>
    <property type="evidence" value="ECO:0007669"/>
    <property type="project" value="TreeGrafter"/>
</dbReference>